<dbReference type="Proteomes" id="UP000275846">
    <property type="component" value="Unassembled WGS sequence"/>
</dbReference>
<protein>
    <submittedName>
        <fullName evidence="2 4">Uncharacterized protein</fullName>
    </submittedName>
</protein>
<gene>
    <name evidence="2" type="ORF">SSLN_LOCUS9816</name>
</gene>
<evidence type="ECO:0000256" key="1">
    <source>
        <dbReference type="SAM" id="MobiDB-lite"/>
    </source>
</evidence>
<feature type="compositionally biased region" description="Basic residues" evidence="1">
    <location>
        <begin position="144"/>
        <end position="155"/>
    </location>
</feature>
<dbReference type="WBParaSite" id="SSLN_0001018001-mRNA-1">
    <property type="protein sequence ID" value="SSLN_0001018001-mRNA-1"/>
    <property type="gene ID" value="SSLN_0001018001"/>
</dbReference>
<feature type="region of interest" description="Disordered" evidence="1">
    <location>
        <begin position="130"/>
        <end position="161"/>
    </location>
</feature>
<accession>A0A183T018</accession>
<dbReference type="AlphaFoldDB" id="A0A183T018"/>
<evidence type="ECO:0000313" key="3">
    <source>
        <dbReference type="Proteomes" id="UP000275846"/>
    </source>
</evidence>
<dbReference type="EMBL" id="UYSU01035468">
    <property type="protein sequence ID" value="VDL96201.1"/>
    <property type="molecule type" value="Genomic_DNA"/>
</dbReference>
<proteinExistence type="predicted"/>
<sequence length="266" mass="30218">MSLRLPLRGDKFATIISAYAPPMTSPDAVKDKYCEGLHALQVTVPKENNSELANRLANLPVADADISVENRWCQLRDTIQSTTLVVLGRTRRQHQDWFDDNDAAMNALLAKVDLGSPPVETLTPARFCPRSEWRSPGRASDKVWRRRQSHRRPQGKRPPGGLNTVLLNVPAHHLHFNNELANRLCNLSVSDDETSVENLWCQVRDMVQSTAMDVLGRAYQQHQDWFNYNDATISTLFAEKNQSHKAYVDRPTAANKTAFYRSRRLV</sequence>
<organism evidence="4">
    <name type="scientific">Schistocephalus solidus</name>
    <name type="common">Tapeworm</name>
    <dbReference type="NCBI Taxonomy" id="70667"/>
    <lineage>
        <taxon>Eukaryota</taxon>
        <taxon>Metazoa</taxon>
        <taxon>Spiralia</taxon>
        <taxon>Lophotrochozoa</taxon>
        <taxon>Platyhelminthes</taxon>
        <taxon>Cestoda</taxon>
        <taxon>Eucestoda</taxon>
        <taxon>Diphyllobothriidea</taxon>
        <taxon>Diphyllobothriidae</taxon>
        <taxon>Schistocephalus</taxon>
    </lineage>
</organism>
<reference evidence="4" key="1">
    <citation type="submission" date="2016-06" db="UniProtKB">
        <authorList>
            <consortium name="WormBaseParasite"/>
        </authorList>
    </citation>
    <scope>IDENTIFICATION</scope>
</reference>
<feature type="compositionally biased region" description="Basic and acidic residues" evidence="1">
    <location>
        <begin position="130"/>
        <end position="143"/>
    </location>
</feature>
<name>A0A183T018_SCHSO</name>
<evidence type="ECO:0000313" key="4">
    <source>
        <dbReference type="WBParaSite" id="SSLN_0001018001-mRNA-1"/>
    </source>
</evidence>
<evidence type="ECO:0000313" key="2">
    <source>
        <dbReference type="EMBL" id="VDL96201.1"/>
    </source>
</evidence>
<reference evidence="2 3" key="2">
    <citation type="submission" date="2018-11" db="EMBL/GenBank/DDBJ databases">
        <authorList>
            <consortium name="Pathogen Informatics"/>
        </authorList>
    </citation>
    <scope>NUCLEOTIDE SEQUENCE [LARGE SCALE GENOMIC DNA]</scope>
    <source>
        <strain evidence="2 3">NST_G2</strain>
    </source>
</reference>
<keyword evidence="3" id="KW-1185">Reference proteome</keyword>